<dbReference type="EMBL" id="AMPO01000001">
    <property type="protein sequence ID" value="EKF86737.1"/>
    <property type="molecule type" value="Genomic_DNA"/>
</dbReference>
<evidence type="ECO:0000259" key="1">
    <source>
        <dbReference type="PROSITE" id="PS51186"/>
    </source>
</evidence>
<dbReference type="InterPro" id="IPR051531">
    <property type="entry name" value="N-acetyltransferase"/>
</dbReference>
<accession>K2R666</accession>
<dbReference type="Gene3D" id="3.40.630.30">
    <property type="match status" value="1"/>
</dbReference>
<dbReference type="Proteomes" id="UP000007360">
    <property type="component" value="Unassembled WGS sequence"/>
</dbReference>
<dbReference type="CDD" id="cd04301">
    <property type="entry name" value="NAT_SF"/>
    <property type="match status" value="1"/>
</dbReference>
<dbReference type="PATRIC" id="fig|1204725.3.peg.115"/>
<evidence type="ECO:0000313" key="2">
    <source>
        <dbReference type="EMBL" id="EKF86737.1"/>
    </source>
</evidence>
<name>K2R666_METFP</name>
<proteinExistence type="predicted"/>
<gene>
    <name evidence="2" type="ORF">A994_00585</name>
</gene>
<dbReference type="PROSITE" id="PS51186">
    <property type="entry name" value="GNAT"/>
    <property type="match status" value="1"/>
</dbReference>
<sequence>MPVFKPPQISMIKTKRLLIRPLTGDELKKHIDSPQEFAKCIGLVPSQTLMDKNTQEAILNDLLPNIEDSNKDPLFYTMWIVIEKSERAIVGGICFHGEPDVNGEVEIGYGTDYGYRNKGIMTETIAGLIHWLKTDDKVKVIRAETEADNNSSIRVLEKNNFKIFQRKDDSVILKLKLQ</sequence>
<dbReference type="InterPro" id="IPR000182">
    <property type="entry name" value="GNAT_dom"/>
</dbReference>
<protein>
    <submittedName>
        <fullName evidence="2">N-acetyltransferase GCN5</fullName>
    </submittedName>
</protein>
<dbReference type="InterPro" id="IPR016181">
    <property type="entry name" value="Acyl_CoA_acyltransferase"/>
</dbReference>
<feature type="domain" description="N-acetyltransferase" evidence="1">
    <location>
        <begin position="17"/>
        <end position="178"/>
    </location>
</feature>
<organism evidence="2 3">
    <name type="scientific">Methanobacterium formicicum (strain DSM 3637 / PP1)</name>
    <dbReference type="NCBI Taxonomy" id="1204725"/>
    <lineage>
        <taxon>Archaea</taxon>
        <taxon>Methanobacteriati</taxon>
        <taxon>Methanobacteriota</taxon>
        <taxon>Methanomada group</taxon>
        <taxon>Methanobacteria</taxon>
        <taxon>Methanobacteriales</taxon>
        <taxon>Methanobacteriaceae</taxon>
        <taxon>Methanobacterium</taxon>
    </lineage>
</organism>
<dbReference type="SUPFAM" id="SSF55729">
    <property type="entry name" value="Acyl-CoA N-acyltransferases (Nat)"/>
    <property type="match status" value="1"/>
</dbReference>
<dbReference type="Pfam" id="PF13302">
    <property type="entry name" value="Acetyltransf_3"/>
    <property type="match status" value="1"/>
</dbReference>
<evidence type="ECO:0000313" key="3">
    <source>
        <dbReference type="Proteomes" id="UP000007360"/>
    </source>
</evidence>
<comment type="caution">
    <text evidence="2">The sequence shown here is derived from an EMBL/GenBank/DDBJ whole genome shotgun (WGS) entry which is preliminary data.</text>
</comment>
<dbReference type="PANTHER" id="PTHR43792:SF13">
    <property type="entry name" value="ACETYLTRANSFERASE"/>
    <property type="match status" value="1"/>
</dbReference>
<dbReference type="GO" id="GO:0016747">
    <property type="term" value="F:acyltransferase activity, transferring groups other than amino-acyl groups"/>
    <property type="evidence" value="ECO:0007669"/>
    <property type="project" value="InterPro"/>
</dbReference>
<reference evidence="2 3" key="1">
    <citation type="journal article" date="2012" name="J. Bacteriol.">
        <title>Draft genome sequence of Methanobacterium formicicum DSM 3637, an archaebacterium isolated from the methane producer amoeba Pelomyxa palustris.</title>
        <authorList>
            <person name="Gutierrez G."/>
        </authorList>
    </citation>
    <scope>NUCLEOTIDE SEQUENCE [LARGE SCALE GENOMIC DNA]</scope>
    <source>
        <strain evidence="3">DSM 3637 / PP1</strain>
    </source>
</reference>
<dbReference type="PANTHER" id="PTHR43792">
    <property type="entry name" value="GNAT FAMILY, PUTATIVE (AFU_ORTHOLOGUE AFUA_3G00765)-RELATED-RELATED"/>
    <property type="match status" value="1"/>
</dbReference>
<dbReference type="AlphaFoldDB" id="K2R666"/>
<keyword evidence="3" id="KW-1185">Reference proteome</keyword>